<dbReference type="Pfam" id="PF00400">
    <property type="entry name" value="WD40"/>
    <property type="match status" value="3"/>
</dbReference>
<evidence type="ECO:0000313" key="5">
    <source>
        <dbReference type="Proteomes" id="UP000316726"/>
    </source>
</evidence>
<name>A0A5B8MU95_9CHLO</name>
<dbReference type="SUPFAM" id="SSF50978">
    <property type="entry name" value="WD40 repeat-like"/>
    <property type="match status" value="1"/>
</dbReference>
<dbReference type="STRING" id="1764295.A0A5B8MU95"/>
<dbReference type="InterPro" id="IPR020472">
    <property type="entry name" value="WD40_PAC1"/>
</dbReference>
<dbReference type="AlphaFoldDB" id="A0A5B8MU95"/>
<dbReference type="InterPro" id="IPR019775">
    <property type="entry name" value="WD40_repeat_CS"/>
</dbReference>
<feature type="repeat" description="WD" evidence="3">
    <location>
        <begin position="241"/>
        <end position="282"/>
    </location>
</feature>
<dbReference type="PROSITE" id="PS50294">
    <property type="entry name" value="WD_REPEATS_REGION"/>
    <property type="match status" value="2"/>
</dbReference>
<evidence type="ECO:0000256" key="1">
    <source>
        <dbReference type="ARBA" id="ARBA00022574"/>
    </source>
</evidence>
<reference evidence="4 5" key="1">
    <citation type="submission" date="2018-07" db="EMBL/GenBank/DDBJ databases">
        <title>The complete nuclear genome of the prasinophyte Chloropicon primus (CCMP1205).</title>
        <authorList>
            <person name="Pombert J.-F."/>
            <person name="Otis C."/>
            <person name="Turmel M."/>
            <person name="Lemieux C."/>
        </authorList>
    </citation>
    <scope>NUCLEOTIDE SEQUENCE [LARGE SCALE GENOMIC DNA]</scope>
    <source>
        <strain evidence="4 5">CCMP1205</strain>
    </source>
</reference>
<dbReference type="Proteomes" id="UP000316726">
    <property type="component" value="Chromosome 9"/>
</dbReference>
<keyword evidence="2" id="KW-0677">Repeat</keyword>
<feature type="repeat" description="WD" evidence="3">
    <location>
        <begin position="327"/>
        <end position="360"/>
    </location>
</feature>
<dbReference type="Gene3D" id="2.130.10.10">
    <property type="entry name" value="YVTN repeat-like/Quinoprotein amine dehydrogenase"/>
    <property type="match status" value="2"/>
</dbReference>
<proteinExistence type="predicted"/>
<feature type="repeat" description="WD" evidence="3">
    <location>
        <begin position="285"/>
        <end position="321"/>
    </location>
</feature>
<dbReference type="InterPro" id="IPR001680">
    <property type="entry name" value="WD40_rpt"/>
</dbReference>
<dbReference type="InterPro" id="IPR036322">
    <property type="entry name" value="WD40_repeat_dom_sf"/>
</dbReference>
<evidence type="ECO:0000256" key="2">
    <source>
        <dbReference type="ARBA" id="ARBA00022737"/>
    </source>
</evidence>
<evidence type="ECO:0000313" key="4">
    <source>
        <dbReference type="EMBL" id="QDZ23010.1"/>
    </source>
</evidence>
<protein>
    <submittedName>
        <fullName evidence="4">WD40 repeat domain-containing protein</fullName>
    </submittedName>
</protein>
<dbReference type="PANTHER" id="PTHR19857">
    <property type="entry name" value="MITOCHONDRIAL DIVISION PROTEIN 1-RELATED"/>
    <property type="match status" value="1"/>
</dbReference>
<dbReference type="OrthoDB" id="506888at2759"/>
<sequence>MDLPVDSWRLVGSYLDDNAKSCAALACVNRSSRYGCHDEGTWRKLFGRDYLPQDCFPEVLRREELEEFVGRFDERRIERTPSSLSLDKMGEQDAVEDLGHEGRSWRARYFSYARGKPVEESVVRHAHCLRNSKDVVLYGSRVNALVLDPSSVPTANPGRSTTSCWSCGGDGVIHKWDFARGKRVLSIRGAHQLDSSNFKQVNNMGVECADSCGPQTLITGGCDKGISLWDGRKGGEVWHKGCAHYDEVLSIKSSRSLPVIVSGGADDCVRVWDLRSYEQPLLELDTLHGGSVFCISIDEERKTVLTGSGDKTISMWGLETGHWYAQAHGHTGDVYDIKQGKQGRILSASDDGTVREWSLEGKQEWFQELYCVSTLGITADMNQDKCELDACNLDDGASRKSFRSVTHMTCLELLGEEEMSFLGGCWSGDIVLGKMHGGIKPFSQPITKHAESEEHKGEFDAYLIPDVSHSPVTAITAESDCVITGFNNGAVRFSRMA</sequence>
<dbReference type="SMART" id="SM00320">
    <property type="entry name" value="WD40"/>
    <property type="match status" value="5"/>
</dbReference>
<dbReference type="InterPro" id="IPR015943">
    <property type="entry name" value="WD40/YVTN_repeat-like_dom_sf"/>
</dbReference>
<keyword evidence="5" id="KW-1185">Reference proteome</keyword>
<dbReference type="PRINTS" id="PR00320">
    <property type="entry name" value="GPROTEINBRPT"/>
</dbReference>
<gene>
    <name evidence="4" type="ORF">A3770_09p55280</name>
</gene>
<keyword evidence="1 3" id="KW-0853">WD repeat</keyword>
<dbReference type="PROSITE" id="PS50082">
    <property type="entry name" value="WD_REPEATS_2"/>
    <property type="match status" value="3"/>
</dbReference>
<accession>A0A5B8MU95</accession>
<organism evidence="4 5">
    <name type="scientific">Chloropicon primus</name>
    <dbReference type="NCBI Taxonomy" id="1764295"/>
    <lineage>
        <taxon>Eukaryota</taxon>
        <taxon>Viridiplantae</taxon>
        <taxon>Chlorophyta</taxon>
        <taxon>Chloropicophyceae</taxon>
        <taxon>Chloropicales</taxon>
        <taxon>Chloropicaceae</taxon>
        <taxon>Chloropicon</taxon>
    </lineage>
</organism>
<dbReference type="PROSITE" id="PS00678">
    <property type="entry name" value="WD_REPEATS_1"/>
    <property type="match status" value="1"/>
</dbReference>
<dbReference type="InterPro" id="IPR051179">
    <property type="entry name" value="WD_repeat_multifunction"/>
</dbReference>
<evidence type="ECO:0000256" key="3">
    <source>
        <dbReference type="PROSITE-ProRule" id="PRU00221"/>
    </source>
</evidence>
<dbReference type="EMBL" id="CP031042">
    <property type="protein sequence ID" value="QDZ23010.1"/>
    <property type="molecule type" value="Genomic_DNA"/>
</dbReference>